<dbReference type="Gene3D" id="2.70.40.10">
    <property type="match status" value="1"/>
</dbReference>
<dbReference type="GO" id="GO:0006508">
    <property type="term" value="P:proteolysis"/>
    <property type="evidence" value="ECO:0007669"/>
    <property type="project" value="UniProtKB-KW"/>
</dbReference>
<sequence length="157" mass="16381">CGSAGVDMETTIDVTLTGPEVQLIPSNMKGTLGHGLSALLVGRSSIERKGIFVLPGIIDADYTGVIQIMVHALIPPVHIPAGSKIGQLVPFKSCVPQSVETIRGDKSFGSTGAPEVMFTINIGQGKPQQRVTITAFTGDTIEVITLIDIGADITIIS</sequence>
<dbReference type="InterPro" id="IPR051592">
    <property type="entry name" value="HERV-K_Pro_peptidase_A2"/>
</dbReference>
<dbReference type="SUPFAM" id="SSF51283">
    <property type="entry name" value="dUTPase-like"/>
    <property type="match status" value="1"/>
</dbReference>
<accession>A0A7L3EM71</accession>
<evidence type="ECO:0000256" key="3">
    <source>
        <dbReference type="ARBA" id="ARBA00022801"/>
    </source>
</evidence>
<keyword evidence="6" id="KW-1185">Reference proteome</keyword>
<dbReference type="AlphaFoldDB" id="A0A7L3EM71"/>
<protein>
    <submittedName>
        <fullName evidence="5">POK9 protein</fullName>
    </submittedName>
</protein>
<dbReference type="PANTHER" id="PTHR19422:SF123">
    <property type="entry name" value="RT1 CLASS I, LOCUS CE15"/>
    <property type="match status" value="1"/>
</dbReference>
<dbReference type="InterPro" id="IPR033704">
    <property type="entry name" value="dUTPase_trimeric"/>
</dbReference>
<evidence type="ECO:0000259" key="4">
    <source>
        <dbReference type="PROSITE" id="PS50175"/>
    </source>
</evidence>
<feature type="non-terminal residue" evidence="5">
    <location>
        <position position="1"/>
    </location>
</feature>
<dbReference type="InterPro" id="IPR036157">
    <property type="entry name" value="dUTPase-like_sf"/>
</dbReference>
<dbReference type="PANTHER" id="PTHR19422">
    <property type="entry name" value="GAG RETROVIRAL POLYPROTEIN"/>
    <property type="match status" value="1"/>
</dbReference>
<dbReference type="Proteomes" id="UP000563107">
    <property type="component" value="Unassembled WGS sequence"/>
</dbReference>
<keyword evidence="1" id="KW-0645">Protease</keyword>
<keyword evidence="2" id="KW-0064">Aspartyl protease</keyword>
<evidence type="ECO:0000313" key="6">
    <source>
        <dbReference type="Proteomes" id="UP000563107"/>
    </source>
</evidence>
<dbReference type="InterPro" id="IPR029054">
    <property type="entry name" value="dUTPase-like"/>
</dbReference>
<gene>
    <name evidence="5" type="primary">Ervk9_1</name>
    <name evidence="5" type="ORF">CHAFRE_R11252</name>
</gene>
<evidence type="ECO:0000313" key="5">
    <source>
        <dbReference type="EMBL" id="NXT68887.1"/>
    </source>
</evidence>
<evidence type="ECO:0000256" key="1">
    <source>
        <dbReference type="ARBA" id="ARBA00022670"/>
    </source>
</evidence>
<dbReference type="PROSITE" id="PS50175">
    <property type="entry name" value="ASP_PROT_RETROV"/>
    <property type="match status" value="1"/>
</dbReference>
<feature type="domain" description="Peptidase A2" evidence="4">
    <location>
        <begin position="143"/>
        <end position="157"/>
    </location>
</feature>
<name>A0A7L3EM71_9PASS</name>
<dbReference type="CDD" id="cd07557">
    <property type="entry name" value="trimeric_dUTPase"/>
    <property type="match status" value="1"/>
</dbReference>
<keyword evidence="3" id="KW-0378">Hydrolase</keyword>
<dbReference type="EMBL" id="VZTR01024018">
    <property type="protein sequence ID" value="NXT68887.1"/>
    <property type="molecule type" value="Genomic_DNA"/>
</dbReference>
<comment type="caution">
    <text evidence="5">The sequence shown here is derived from an EMBL/GenBank/DDBJ whole genome shotgun (WGS) entry which is preliminary data.</text>
</comment>
<feature type="non-terminal residue" evidence="5">
    <location>
        <position position="157"/>
    </location>
</feature>
<dbReference type="Pfam" id="PF00692">
    <property type="entry name" value="dUTPase"/>
    <property type="match status" value="1"/>
</dbReference>
<organism evidence="5 6">
    <name type="scientific">Chaetops frenatus</name>
    <name type="common">Rufous rock-jumper</name>
    <dbReference type="NCBI Taxonomy" id="221966"/>
    <lineage>
        <taxon>Eukaryota</taxon>
        <taxon>Metazoa</taxon>
        <taxon>Chordata</taxon>
        <taxon>Craniata</taxon>
        <taxon>Vertebrata</taxon>
        <taxon>Euteleostomi</taxon>
        <taxon>Archelosauria</taxon>
        <taxon>Archosauria</taxon>
        <taxon>Dinosauria</taxon>
        <taxon>Saurischia</taxon>
        <taxon>Theropoda</taxon>
        <taxon>Coelurosauria</taxon>
        <taxon>Aves</taxon>
        <taxon>Neognathae</taxon>
        <taxon>Neoaves</taxon>
        <taxon>Telluraves</taxon>
        <taxon>Australaves</taxon>
        <taxon>Passeriformes</taxon>
        <taxon>Picathartidae</taxon>
        <taxon>Chaetops</taxon>
    </lineage>
</organism>
<proteinExistence type="predicted"/>
<dbReference type="GO" id="GO:0004190">
    <property type="term" value="F:aspartic-type endopeptidase activity"/>
    <property type="evidence" value="ECO:0007669"/>
    <property type="project" value="UniProtKB-KW"/>
</dbReference>
<reference evidence="5 6" key="1">
    <citation type="submission" date="2019-09" db="EMBL/GenBank/DDBJ databases">
        <title>Bird 10,000 Genomes (B10K) Project - Family phase.</title>
        <authorList>
            <person name="Zhang G."/>
        </authorList>
    </citation>
    <scope>NUCLEOTIDE SEQUENCE [LARGE SCALE GENOMIC DNA]</scope>
    <source>
        <strain evidence="5">B10K-DU-012-41</strain>
    </source>
</reference>
<dbReference type="InterPro" id="IPR001995">
    <property type="entry name" value="Peptidase_A2_cat"/>
</dbReference>
<evidence type="ECO:0000256" key="2">
    <source>
        <dbReference type="ARBA" id="ARBA00022750"/>
    </source>
</evidence>